<comment type="caution">
    <text evidence="2">The sequence shown here is derived from an EMBL/GenBank/DDBJ whole genome shotgun (WGS) entry which is preliminary data.</text>
</comment>
<protein>
    <submittedName>
        <fullName evidence="2">Quinol monooxygenase YgiN</fullName>
    </submittedName>
</protein>
<dbReference type="PANTHER" id="PTHR33336">
    <property type="entry name" value="QUINOL MONOOXYGENASE YGIN-RELATED"/>
    <property type="match status" value="1"/>
</dbReference>
<dbReference type="Proteomes" id="UP001242480">
    <property type="component" value="Unassembled WGS sequence"/>
</dbReference>
<evidence type="ECO:0000313" key="2">
    <source>
        <dbReference type="EMBL" id="MDQ0468678.1"/>
    </source>
</evidence>
<dbReference type="InterPro" id="IPR011008">
    <property type="entry name" value="Dimeric_a/b-barrel"/>
</dbReference>
<dbReference type="RefSeq" id="WP_307270206.1">
    <property type="nucleotide sequence ID" value="NZ_JAUSVX010000002.1"/>
</dbReference>
<accession>A0ABU0J338</accession>
<feature type="domain" description="ABM" evidence="1">
    <location>
        <begin position="6"/>
        <end position="94"/>
    </location>
</feature>
<reference evidence="2 3" key="1">
    <citation type="submission" date="2023-07" db="EMBL/GenBank/DDBJ databases">
        <title>Genomic Encyclopedia of Type Strains, Phase IV (KMG-IV): sequencing the most valuable type-strain genomes for metagenomic binning, comparative biology and taxonomic classification.</title>
        <authorList>
            <person name="Goeker M."/>
        </authorList>
    </citation>
    <scope>NUCLEOTIDE SEQUENCE [LARGE SCALE GENOMIC DNA]</scope>
    <source>
        <strain evidence="2 3">DSM 19619</strain>
    </source>
</reference>
<sequence>MATPRCTLTATLHARPEKRDELVKLLSSFVDRSRAEPGCIDYHFHVSDEDPNVFYFYENWTTRADLDVHLQLPYQREWFGRHKEFLTRDAELRFFTMLSAYDK</sequence>
<keyword evidence="2" id="KW-0503">Monooxygenase</keyword>
<dbReference type="GO" id="GO:0004497">
    <property type="term" value="F:monooxygenase activity"/>
    <property type="evidence" value="ECO:0007669"/>
    <property type="project" value="UniProtKB-KW"/>
</dbReference>
<evidence type="ECO:0000259" key="1">
    <source>
        <dbReference type="PROSITE" id="PS51725"/>
    </source>
</evidence>
<dbReference type="Pfam" id="PF03992">
    <property type="entry name" value="ABM"/>
    <property type="match status" value="1"/>
</dbReference>
<dbReference type="Gene3D" id="3.30.70.100">
    <property type="match status" value="1"/>
</dbReference>
<dbReference type="PROSITE" id="PS51725">
    <property type="entry name" value="ABM"/>
    <property type="match status" value="1"/>
</dbReference>
<dbReference type="InterPro" id="IPR050744">
    <property type="entry name" value="AI-2_Isomerase_LsrG"/>
</dbReference>
<gene>
    <name evidence="2" type="ORF">QO011_001678</name>
</gene>
<dbReference type="InterPro" id="IPR007138">
    <property type="entry name" value="ABM_dom"/>
</dbReference>
<keyword evidence="3" id="KW-1185">Reference proteome</keyword>
<dbReference type="SUPFAM" id="SSF54909">
    <property type="entry name" value="Dimeric alpha+beta barrel"/>
    <property type="match status" value="1"/>
</dbReference>
<dbReference type="PANTHER" id="PTHR33336:SF3">
    <property type="entry name" value="ABM DOMAIN-CONTAINING PROTEIN"/>
    <property type="match status" value="1"/>
</dbReference>
<name>A0ABU0J338_9HYPH</name>
<dbReference type="EMBL" id="JAUSVX010000002">
    <property type="protein sequence ID" value="MDQ0468678.1"/>
    <property type="molecule type" value="Genomic_DNA"/>
</dbReference>
<organism evidence="2 3">
    <name type="scientific">Labrys wisconsinensis</name>
    <dbReference type="NCBI Taxonomy" id="425677"/>
    <lineage>
        <taxon>Bacteria</taxon>
        <taxon>Pseudomonadati</taxon>
        <taxon>Pseudomonadota</taxon>
        <taxon>Alphaproteobacteria</taxon>
        <taxon>Hyphomicrobiales</taxon>
        <taxon>Xanthobacteraceae</taxon>
        <taxon>Labrys</taxon>
    </lineage>
</organism>
<evidence type="ECO:0000313" key="3">
    <source>
        <dbReference type="Proteomes" id="UP001242480"/>
    </source>
</evidence>
<keyword evidence="2" id="KW-0560">Oxidoreductase</keyword>
<proteinExistence type="predicted"/>